<gene>
    <name evidence="1" type="ORF">ALO52_05059</name>
</gene>
<name>A0A0P9XKH3_9PSED</name>
<dbReference type="AlphaFoldDB" id="A0A0P9XKH3"/>
<evidence type="ECO:0000313" key="2">
    <source>
        <dbReference type="Proteomes" id="UP000050562"/>
    </source>
</evidence>
<dbReference type="PATRIC" id="fig|251707.3.peg.5069"/>
<proteinExistence type="predicted"/>
<reference evidence="1 2" key="1">
    <citation type="submission" date="2015-09" db="EMBL/GenBank/DDBJ databases">
        <title>Genome announcement of multiple Pseudomonas syringae strains.</title>
        <authorList>
            <person name="Thakur S."/>
            <person name="Wang P.W."/>
            <person name="Gong Y."/>
            <person name="Weir B.S."/>
            <person name="Guttman D.S."/>
        </authorList>
    </citation>
    <scope>NUCLEOTIDE SEQUENCE [LARGE SCALE GENOMIC DNA]</scope>
    <source>
        <strain evidence="1 2">ICMP3956</strain>
    </source>
</reference>
<sequence>QIVAGISVASTVPYMPLEKMAELVPLIREIAAGLSAELGAA</sequence>
<organism evidence="1 2">
    <name type="scientific">Pseudomonas syringae pv. primulae</name>
    <dbReference type="NCBI Taxonomy" id="251707"/>
    <lineage>
        <taxon>Bacteria</taxon>
        <taxon>Pseudomonadati</taxon>
        <taxon>Pseudomonadota</taxon>
        <taxon>Gammaproteobacteria</taxon>
        <taxon>Pseudomonadales</taxon>
        <taxon>Pseudomonadaceae</taxon>
        <taxon>Pseudomonas</taxon>
    </lineage>
</organism>
<accession>A0A0P9XKH3</accession>
<evidence type="ECO:0000313" key="1">
    <source>
        <dbReference type="EMBL" id="KPY32647.1"/>
    </source>
</evidence>
<comment type="caution">
    <text evidence="1">The sequence shown here is derived from an EMBL/GenBank/DDBJ whole genome shotgun (WGS) entry which is preliminary data.</text>
</comment>
<feature type="non-terminal residue" evidence="1">
    <location>
        <position position="1"/>
    </location>
</feature>
<dbReference type="Proteomes" id="UP000050562">
    <property type="component" value="Unassembled WGS sequence"/>
</dbReference>
<protein>
    <submittedName>
        <fullName evidence="1">IclR family transcriptional regulator</fullName>
    </submittedName>
</protein>
<dbReference type="EMBL" id="LJRC01000228">
    <property type="protein sequence ID" value="KPY32647.1"/>
    <property type="molecule type" value="Genomic_DNA"/>
</dbReference>